<comment type="caution">
    <text evidence="1">The sequence shown here is derived from an EMBL/GenBank/DDBJ whole genome shotgun (WGS) entry which is preliminary data.</text>
</comment>
<evidence type="ECO:0000313" key="2">
    <source>
        <dbReference type="Proteomes" id="UP001229346"/>
    </source>
</evidence>
<dbReference type="SUPFAM" id="SSF81301">
    <property type="entry name" value="Nucleotidyltransferase"/>
    <property type="match status" value="1"/>
</dbReference>
<keyword evidence="2" id="KW-1185">Reference proteome</keyword>
<name>A0ABT9U4K0_PAEHA</name>
<organism evidence="1 2">
    <name type="scientific">Paenibacillus harenae</name>
    <dbReference type="NCBI Taxonomy" id="306543"/>
    <lineage>
        <taxon>Bacteria</taxon>
        <taxon>Bacillati</taxon>
        <taxon>Bacillota</taxon>
        <taxon>Bacilli</taxon>
        <taxon>Bacillales</taxon>
        <taxon>Paenibacillaceae</taxon>
        <taxon>Paenibacillus</taxon>
    </lineage>
</organism>
<proteinExistence type="predicted"/>
<accession>A0ABT9U4K0</accession>
<gene>
    <name evidence="1" type="ORF">J2T15_004027</name>
</gene>
<sequence length="284" mass="33120">MTIISYEMLEERIYDWGNLNSEIMTIYVMGSRARINKPFDEFSDLDVVIFASNPDYYFRTDEWLLDIGEVWTNFVFRTAGGDPEKLVLFDQALQVDFLFRHVSELESLIENDRIPQGFQRGARILLDKTGRGQRLLPKNTAEFEVQPITEAAFLQVVNIFGFGCIYVAKQILRGEMWIAYQRDEDCKQMLLQMIEWHAKSIHGSQYDTWHAGKFVDQWAEQGVIADLKQSFGGYDQNKSWEALIVTFELFNRLSSEVANTYGFTYPEQLVVNIRSWLKERRLGA</sequence>
<dbReference type="InterPro" id="IPR007530">
    <property type="entry name" value="Aminoglycoside_adenylylTfrase"/>
</dbReference>
<dbReference type="GO" id="GO:0016779">
    <property type="term" value="F:nucleotidyltransferase activity"/>
    <property type="evidence" value="ECO:0007669"/>
    <property type="project" value="UniProtKB-KW"/>
</dbReference>
<keyword evidence="1" id="KW-0548">Nucleotidyltransferase</keyword>
<dbReference type="Pfam" id="PF04439">
    <property type="entry name" value="Adenyl_transf"/>
    <property type="match status" value="1"/>
</dbReference>
<dbReference type="EMBL" id="JAUSSU010000008">
    <property type="protein sequence ID" value="MDQ0114571.1"/>
    <property type="molecule type" value="Genomic_DNA"/>
</dbReference>
<dbReference type="SUPFAM" id="SSF81631">
    <property type="entry name" value="PAP/OAS1 substrate-binding domain"/>
    <property type="match status" value="1"/>
</dbReference>
<dbReference type="Gene3D" id="1.20.120.330">
    <property type="entry name" value="Nucleotidyltransferases domain 2"/>
    <property type="match status" value="1"/>
</dbReference>
<dbReference type="Gene3D" id="3.30.460.10">
    <property type="entry name" value="Beta Polymerase, domain 2"/>
    <property type="match status" value="1"/>
</dbReference>
<evidence type="ECO:0000313" key="1">
    <source>
        <dbReference type="EMBL" id="MDQ0114571.1"/>
    </source>
</evidence>
<dbReference type="EC" id="2.7.7.-" evidence="1"/>
<protein>
    <submittedName>
        <fullName evidence="1">Aminoglycoside 6-adenylyltransferase</fullName>
        <ecNumber evidence="1">2.7.7.-</ecNumber>
    </submittedName>
</protein>
<dbReference type="RefSeq" id="WP_307205964.1">
    <property type="nucleotide sequence ID" value="NZ_JAUSST010000006.1"/>
</dbReference>
<dbReference type="Proteomes" id="UP001229346">
    <property type="component" value="Unassembled WGS sequence"/>
</dbReference>
<keyword evidence="1" id="KW-0808">Transferase</keyword>
<reference evidence="1 2" key="1">
    <citation type="submission" date="2023-07" db="EMBL/GenBank/DDBJ databases">
        <title>Sorghum-associated microbial communities from plants grown in Nebraska, USA.</title>
        <authorList>
            <person name="Schachtman D."/>
        </authorList>
    </citation>
    <scope>NUCLEOTIDE SEQUENCE [LARGE SCALE GENOMIC DNA]</scope>
    <source>
        <strain evidence="1 2">CC482</strain>
    </source>
</reference>
<dbReference type="InterPro" id="IPR043519">
    <property type="entry name" value="NT_sf"/>
</dbReference>